<evidence type="ECO:0000256" key="1">
    <source>
        <dbReference type="SAM" id="MobiDB-lite"/>
    </source>
</evidence>
<gene>
    <name evidence="2" type="ORF">AGABI1DRAFT_133717</name>
</gene>
<dbReference type="AlphaFoldDB" id="K5WFI7"/>
<dbReference type="InParanoid" id="K5WFI7"/>
<reference evidence="3" key="1">
    <citation type="journal article" date="2012" name="Proc. Natl. Acad. Sci. U.S.A.">
        <title>Genome sequence of the button mushroom Agaricus bisporus reveals mechanisms governing adaptation to a humic-rich ecological niche.</title>
        <authorList>
            <person name="Morin E."/>
            <person name="Kohler A."/>
            <person name="Baker A.R."/>
            <person name="Foulongne-Oriol M."/>
            <person name="Lombard V."/>
            <person name="Nagy L.G."/>
            <person name="Ohm R.A."/>
            <person name="Patyshakuliyeva A."/>
            <person name="Brun A."/>
            <person name="Aerts A.L."/>
            <person name="Bailey A.M."/>
            <person name="Billette C."/>
            <person name="Coutinho P.M."/>
            <person name="Deakin G."/>
            <person name="Doddapaneni H."/>
            <person name="Floudas D."/>
            <person name="Grimwood J."/>
            <person name="Hilden K."/>
            <person name="Kuees U."/>
            <person name="LaButti K.M."/>
            <person name="Lapidus A."/>
            <person name="Lindquist E.A."/>
            <person name="Lucas S.M."/>
            <person name="Murat C."/>
            <person name="Riley R.W."/>
            <person name="Salamov A.A."/>
            <person name="Schmutz J."/>
            <person name="Subramanian V."/>
            <person name="Woesten H.A.B."/>
            <person name="Xu J."/>
            <person name="Eastwood D.C."/>
            <person name="Foster G.D."/>
            <person name="Sonnenberg A.S."/>
            <person name="Cullen D."/>
            <person name="de Vries R.P."/>
            <person name="Lundell T."/>
            <person name="Hibbett D.S."/>
            <person name="Henrissat B."/>
            <person name="Burton K.S."/>
            <person name="Kerrigan R.W."/>
            <person name="Challen M.P."/>
            <person name="Grigoriev I.V."/>
            <person name="Martin F."/>
        </authorList>
    </citation>
    <scope>NUCLEOTIDE SEQUENCE [LARGE SCALE GENOMIC DNA]</scope>
    <source>
        <strain evidence="3">JB137-S8 / ATCC MYA-4627 / FGSC 10392</strain>
    </source>
</reference>
<protein>
    <submittedName>
        <fullName evidence="2">Uncharacterized protein</fullName>
    </submittedName>
</protein>
<evidence type="ECO:0000313" key="2">
    <source>
        <dbReference type="EMBL" id="EKM74031.1"/>
    </source>
</evidence>
<organism evidence="2 3">
    <name type="scientific">Agaricus bisporus var. burnettii (strain JB137-S8 / ATCC MYA-4627 / FGSC 10392)</name>
    <name type="common">White button mushroom</name>
    <dbReference type="NCBI Taxonomy" id="597362"/>
    <lineage>
        <taxon>Eukaryota</taxon>
        <taxon>Fungi</taxon>
        <taxon>Dikarya</taxon>
        <taxon>Basidiomycota</taxon>
        <taxon>Agaricomycotina</taxon>
        <taxon>Agaricomycetes</taxon>
        <taxon>Agaricomycetidae</taxon>
        <taxon>Agaricales</taxon>
        <taxon>Agaricineae</taxon>
        <taxon>Agaricaceae</taxon>
        <taxon>Agaricus</taxon>
    </lineage>
</organism>
<feature type="compositionally biased region" description="Acidic residues" evidence="1">
    <location>
        <begin position="1"/>
        <end position="18"/>
    </location>
</feature>
<dbReference type="EMBL" id="JH971723">
    <property type="protein sequence ID" value="EKM74031.1"/>
    <property type="molecule type" value="Genomic_DNA"/>
</dbReference>
<feature type="region of interest" description="Disordered" evidence="1">
    <location>
        <begin position="1"/>
        <end position="23"/>
    </location>
</feature>
<keyword evidence="3" id="KW-1185">Reference proteome</keyword>
<accession>K5WFI7</accession>
<dbReference type="GeneID" id="18828023"/>
<sequence>MDVDTAGDDGDWSDEEVPEGMFKSSLGRALLQAAGRMEDELELPAASRMTARTPSRTTDFFRVLPHSPVLHLGSPTVGQPFPDAVSVDPDTGTDLHPLLWSFPHSDR</sequence>
<dbReference type="RefSeq" id="XP_007335331.1">
    <property type="nucleotide sequence ID" value="XM_007335269.1"/>
</dbReference>
<dbReference type="KEGG" id="abp:AGABI1DRAFT133717"/>
<proteinExistence type="predicted"/>
<feature type="region of interest" description="Disordered" evidence="1">
    <location>
        <begin position="74"/>
        <end position="107"/>
    </location>
</feature>
<feature type="non-terminal residue" evidence="2">
    <location>
        <position position="107"/>
    </location>
</feature>
<name>K5WFI7_AGABU</name>
<dbReference type="Proteomes" id="UP000008493">
    <property type="component" value="Unassembled WGS sequence"/>
</dbReference>
<dbReference type="HOGENOM" id="CLU_2216025_0_0_1"/>
<evidence type="ECO:0000313" key="3">
    <source>
        <dbReference type="Proteomes" id="UP000008493"/>
    </source>
</evidence>